<evidence type="ECO:0000256" key="1">
    <source>
        <dbReference type="SAM" id="Phobius"/>
    </source>
</evidence>
<feature type="non-terminal residue" evidence="2">
    <location>
        <position position="1"/>
    </location>
</feature>
<organism evidence="2">
    <name type="scientific">marine sediment metagenome</name>
    <dbReference type="NCBI Taxonomy" id="412755"/>
    <lineage>
        <taxon>unclassified sequences</taxon>
        <taxon>metagenomes</taxon>
        <taxon>ecological metagenomes</taxon>
    </lineage>
</organism>
<dbReference type="SUPFAM" id="SSF101898">
    <property type="entry name" value="NHL repeat"/>
    <property type="match status" value="1"/>
</dbReference>
<name>X1ETP0_9ZZZZ</name>
<dbReference type="InterPro" id="IPR015943">
    <property type="entry name" value="WD40/YVTN_repeat-like_dom_sf"/>
</dbReference>
<sequence length="370" mass="42680">ELLVNARLFYHNREVYDITAGTWSLMNTIIPEINEYNYVKDILSSENETILYYATGTEHLGLDANGSLLIFNRNTNFLQIEDFGYNKSELHVNRVLEDPNRDVLYVATNEDLILYNLTTLSEIKRFGGGLWDIRSLEWINGRLWFGVEQYPNIRIFDPVTEFISNFGLSSQIVNPSINDIYYLEDREEILILANSGLYVYNYTSGEMKHETVNEGLSTILVMRMDYFPNTEDAWIGTKDGGINIYDLDFDDRLPEIEIGEFVHISGNFYFEASGKDYSGVKNVTVELWNSTMKKIWTILSDFLSISLDTTQYDNGDYTITTYVTDWNDLLNTTSQVVQIDNVVVGEYSVLTALILFPVVACIVYFNKRKR</sequence>
<gene>
    <name evidence="2" type="ORF">S03H2_05023</name>
</gene>
<feature type="transmembrane region" description="Helical" evidence="1">
    <location>
        <begin position="347"/>
        <end position="365"/>
    </location>
</feature>
<keyword evidence="1" id="KW-0472">Membrane</keyword>
<reference evidence="2" key="1">
    <citation type="journal article" date="2014" name="Front. Microbiol.">
        <title>High frequency of phylogenetically diverse reductive dehalogenase-homologous genes in deep subseafloor sedimentary metagenomes.</title>
        <authorList>
            <person name="Kawai M."/>
            <person name="Futagami T."/>
            <person name="Toyoda A."/>
            <person name="Takaki Y."/>
            <person name="Nishi S."/>
            <person name="Hori S."/>
            <person name="Arai W."/>
            <person name="Tsubouchi T."/>
            <person name="Morono Y."/>
            <person name="Uchiyama I."/>
            <person name="Ito T."/>
            <person name="Fujiyama A."/>
            <person name="Inagaki F."/>
            <person name="Takami H."/>
        </authorList>
    </citation>
    <scope>NUCLEOTIDE SEQUENCE</scope>
    <source>
        <strain evidence="2">Expedition CK06-06</strain>
    </source>
</reference>
<dbReference type="AlphaFoldDB" id="X1ETP0"/>
<proteinExistence type="predicted"/>
<dbReference type="EMBL" id="BARU01002052">
    <property type="protein sequence ID" value="GAH23675.1"/>
    <property type="molecule type" value="Genomic_DNA"/>
</dbReference>
<protein>
    <submittedName>
        <fullName evidence="2">Uncharacterized protein</fullName>
    </submittedName>
</protein>
<keyword evidence="1" id="KW-0812">Transmembrane</keyword>
<comment type="caution">
    <text evidence="2">The sequence shown here is derived from an EMBL/GenBank/DDBJ whole genome shotgun (WGS) entry which is preliminary data.</text>
</comment>
<dbReference type="Gene3D" id="2.130.10.10">
    <property type="entry name" value="YVTN repeat-like/Quinoprotein amine dehydrogenase"/>
    <property type="match status" value="1"/>
</dbReference>
<accession>X1ETP0</accession>
<keyword evidence="1" id="KW-1133">Transmembrane helix</keyword>
<evidence type="ECO:0000313" key="2">
    <source>
        <dbReference type="EMBL" id="GAH23675.1"/>
    </source>
</evidence>